<feature type="active site" evidence="6">
    <location>
        <position position="463"/>
    </location>
</feature>
<dbReference type="PROSITE" id="PS51687">
    <property type="entry name" value="SAM_MT_RNA_M5U"/>
    <property type="match status" value="1"/>
</dbReference>
<dbReference type="PROSITE" id="PS01230">
    <property type="entry name" value="TRMA_1"/>
    <property type="match status" value="1"/>
</dbReference>
<evidence type="ECO:0000256" key="3">
    <source>
        <dbReference type="ARBA" id="ARBA00022691"/>
    </source>
</evidence>
<dbReference type="SUPFAM" id="SSF53335">
    <property type="entry name" value="S-adenosyl-L-methionine-dependent methyltransferases"/>
    <property type="match status" value="1"/>
</dbReference>
<dbReference type="InterPro" id="IPR010280">
    <property type="entry name" value="U5_MeTrfase_fam"/>
</dbReference>
<sequence length="505" mass="54169">MAAAAVAVEGPSTAATPAFTTPIAVTQIDESQYRPQLDTKLAKLKELFAEFNPPEVEVFESPPSYYRMRAEFTVETRDGGFHYVMFDKSPGPDAEPGAAADGPSAGLEGAEAAGRPDGDSDAEAGEAGEEEAGPSTSAPAAAEVAAAGAGRGKRKRKVKKSRPPGPRRVRVESFPVASRQVNELMEAVKRVASEDPELRTRLFQANFHTALSGDAMVTLLYHRRLGPEWEAAAERLRDALAATPTAAAAGKRPHVIGRSRKQVIHLSAGHVEEVLHVGGRPWIQRQVEGSFSQPNGAVCQHMLGWALGVTRPATAGAGAAAAAGPEAGTGAEPGAQAQAQGEAQAQGPQDDLLELYCGNGNFTIPLAQNFRRVVATEVAKSSVDAARYNLEANGVSNVFLARMASEEFAQTMRERGTRRRLEGLGPWEELRLRTILVDPPRVGLDEFTVELLREFDNVIYISCNPDTLAANLRSLGPSFAIRKWAAFDQFPFTHHLECGVYLTRV</sequence>
<evidence type="ECO:0000256" key="2">
    <source>
        <dbReference type="ARBA" id="ARBA00022679"/>
    </source>
</evidence>
<reference evidence="8" key="1">
    <citation type="journal article" date="2020" name="bioRxiv">
        <title>Comparative genomics of Chlamydomonas.</title>
        <authorList>
            <person name="Craig R.J."/>
            <person name="Hasan A.R."/>
            <person name="Ness R.W."/>
            <person name="Keightley P.D."/>
        </authorList>
    </citation>
    <scope>NUCLEOTIDE SEQUENCE</scope>
    <source>
        <strain evidence="8">CCAP 11/70</strain>
    </source>
</reference>
<feature type="binding site" evidence="5">
    <location>
        <position position="377"/>
    </location>
    <ligand>
        <name>S-adenosyl-L-methionine</name>
        <dbReference type="ChEBI" id="CHEBI:59789"/>
    </ligand>
</feature>
<evidence type="ECO:0000256" key="7">
    <source>
        <dbReference type="SAM" id="MobiDB-lite"/>
    </source>
</evidence>
<dbReference type="GO" id="GO:0019843">
    <property type="term" value="F:rRNA binding"/>
    <property type="evidence" value="ECO:0007669"/>
    <property type="project" value="TreeGrafter"/>
</dbReference>
<feature type="compositionally biased region" description="Low complexity" evidence="7">
    <location>
        <begin position="89"/>
        <end position="106"/>
    </location>
</feature>
<evidence type="ECO:0000313" key="8">
    <source>
        <dbReference type="EMBL" id="KAG2493638.1"/>
    </source>
</evidence>
<dbReference type="Proteomes" id="UP000612055">
    <property type="component" value="Unassembled WGS sequence"/>
</dbReference>
<evidence type="ECO:0000313" key="9">
    <source>
        <dbReference type="Proteomes" id="UP000612055"/>
    </source>
</evidence>
<dbReference type="GO" id="GO:0032259">
    <property type="term" value="P:methylation"/>
    <property type="evidence" value="ECO:0007669"/>
    <property type="project" value="UniProtKB-KW"/>
</dbReference>
<feature type="active site" description="Nucleophile" evidence="5">
    <location>
        <position position="463"/>
    </location>
</feature>
<keyword evidence="4" id="KW-0819">tRNA processing</keyword>
<feature type="binding site" evidence="5">
    <location>
        <position position="293"/>
    </location>
    <ligand>
        <name>S-adenosyl-L-methionine</name>
        <dbReference type="ChEBI" id="CHEBI:59789"/>
    </ligand>
</feature>
<dbReference type="PANTHER" id="PTHR47790">
    <property type="entry name" value="TRNA/TMRNA (URACIL-C(5))-METHYLTRANSFERASE"/>
    <property type="match status" value="1"/>
</dbReference>
<keyword evidence="9" id="KW-1185">Reference proteome</keyword>
<comment type="caution">
    <text evidence="8">The sequence shown here is derived from an EMBL/GenBank/DDBJ whole genome shotgun (WGS) entry which is preliminary data.</text>
</comment>
<dbReference type="Gene3D" id="2.40.50.1070">
    <property type="match status" value="1"/>
</dbReference>
<protein>
    <submittedName>
        <fullName evidence="8">Uncharacterized protein</fullName>
    </submittedName>
</protein>
<evidence type="ECO:0000256" key="5">
    <source>
        <dbReference type="PROSITE-ProRule" id="PRU01024"/>
    </source>
</evidence>
<proteinExistence type="inferred from homology"/>
<gene>
    <name evidence="8" type="ORF">HYH03_008155</name>
</gene>
<feature type="binding site" evidence="5">
    <location>
        <position position="356"/>
    </location>
    <ligand>
        <name>S-adenosyl-L-methionine</name>
        <dbReference type="ChEBI" id="CHEBI:59789"/>
    </ligand>
</feature>
<dbReference type="Pfam" id="PF05958">
    <property type="entry name" value="tRNA_U5-meth_tr"/>
    <property type="match status" value="3"/>
</dbReference>
<evidence type="ECO:0000256" key="6">
    <source>
        <dbReference type="PROSITE-ProRule" id="PRU10015"/>
    </source>
</evidence>
<dbReference type="AlphaFoldDB" id="A0A835Y0G2"/>
<dbReference type="PANTHER" id="PTHR47790:SF2">
    <property type="entry name" value="TRNA_TMRNA (URACIL-C(5))-METHYLTRANSFERASE"/>
    <property type="match status" value="1"/>
</dbReference>
<keyword evidence="3 5" id="KW-0949">S-adenosyl-L-methionine</keyword>
<feature type="binding site" evidence="5">
    <location>
        <position position="438"/>
    </location>
    <ligand>
        <name>S-adenosyl-L-methionine</name>
        <dbReference type="ChEBI" id="CHEBI:59789"/>
    </ligand>
</feature>
<dbReference type="Gene3D" id="3.40.50.150">
    <property type="entry name" value="Vaccinia Virus protein VP39"/>
    <property type="match status" value="1"/>
</dbReference>
<dbReference type="HAMAP" id="MF_01011">
    <property type="entry name" value="RNA_methyltr_TrmA"/>
    <property type="match status" value="1"/>
</dbReference>
<dbReference type="GO" id="GO:0030697">
    <property type="term" value="F:tRNA (uracil(54)-C5)-methyltransferase activity, S-adenosyl methionine-dependent"/>
    <property type="evidence" value="ECO:0007669"/>
    <property type="project" value="InterPro"/>
</dbReference>
<dbReference type="GO" id="GO:0000049">
    <property type="term" value="F:tRNA binding"/>
    <property type="evidence" value="ECO:0007669"/>
    <property type="project" value="TreeGrafter"/>
</dbReference>
<feature type="region of interest" description="Disordered" evidence="7">
    <location>
        <begin position="320"/>
        <end position="345"/>
    </location>
</feature>
<dbReference type="InterPro" id="IPR030390">
    <property type="entry name" value="MeTrfase_TrmA_AS"/>
</dbReference>
<feature type="compositionally biased region" description="Basic residues" evidence="7">
    <location>
        <begin position="151"/>
        <end position="168"/>
    </location>
</feature>
<feature type="region of interest" description="Disordered" evidence="7">
    <location>
        <begin position="84"/>
        <end position="173"/>
    </location>
</feature>
<keyword evidence="1 5" id="KW-0489">Methyltransferase</keyword>
<feature type="compositionally biased region" description="Low complexity" evidence="7">
    <location>
        <begin position="137"/>
        <end position="148"/>
    </location>
</feature>
<evidence type="ECO:0000256" key="4">
    <source>
        <dbReference type="ARBA" id="ARBA00022694"/>
    </source>
</evidence>
<comment type="similarity">
    <text evidence="5">Belongs to the class I-like SAM-binding methyltransferase superfamily. RNA M5U methyltransferase family.</text>
</comment>
<evidence type="ECO:0000256" key="1">
    <source>
        <dbReference type="ARBA" id="ARBA00022603"/>
    </source>
</evidence>
<organism evidence="8 9">
    <name type="scientific">Edaphochlamys debaryana</name>
    <dbReference type="NCBI Taxonomy" id="47281"/>
    <lineage>
        <taxon>Eukaryota</taxon>
        <taxon>Viridiplantae</taxon>
        <taxon>Chlorophyta</taxon>
        <taxon>core chlorophytes</taxon>
        <taxon>Chlorophyceae</taxon>
        <taxon>CS clade</taxon>
        <taxon>Chlamydomonadales</taxon>
        <taxon>Chlamydomonadales incertae sedis</taxon>
        <taxon>Edaphochlamys</taxon>
    </lineage>
</organism>
<dbReference type="OrthoDB" id="10250660at2759"/>
<dbReference type="CDD" id="cd02440">
    <property type="entry name" value="AdoMet_MTases"/>
    <property type="match status" value="1"/>
</dbReference>
<dbReference type="EMBL" id="JAEHOE010000036">
    <property type="protein sequence ID" value="KAG2493638.1"/>
    <property type="molecule type" value="Genomic_DNA"/>
</dbReference>
<name>A0A835Y0G2_9CHLO</name>
<dbReference type="FunFam" id="3.40.50.150:FF:000012">
    <property type="entry name" value="tRNA/tmRNA (uracil-C(5))-methyltransferase"/>
    <property type="match status" value="1"/>
</dbReference>
<dbReference type="GO" id="GO:0008033">
    <property type="term" value="P:tRNA processing"/>
    <property type="evidence" value="ECO:0007669"/>
    <property type="project" value="UniProtKB-KW"/>
</dbReference>
<dbReference type="InterPro" id="IPR029063">
    <property type="entry name" value="SAM-dependent_MTases_sf"/>
</dbReference>
<dbReference type="InterPro" id="IPR011869">
    <property type="entry name" value="TrmA_MeTrfase"/>
</dbReference>
<dbReference type="GO" id="GO:0005829">
    <property type="term" value="C:cytosol"/>
    <property type="evidence" value="ECO:0007669"/>
    <property type="project" value="TreeGrafter"/>
</dbReference>
<keyword evidence="2 5" id="KW-0808">Transferase</keyword>
<accession>A0A835Y0G2</accession>
<feature type="compositionally biased region" description="Acidic residues" evidence="7">
    <location>
        <begin position="119"/>
        <end position="132"/>
    </location>
</feature>